<dbReference type="AlphaFoldDB" id="A0A443SND7"/>
<name>A0A443SND7_9ACAR</name>
<keyword evidence="6 9" id="KW-0067">ATP-binding</keyword>
<evidence type="ECO:0000256" key="7">
    <source>
        <dbReference type="ARBA" id="ARBA00047899"/>
    </source>
</evidence>
<dbReference type="InterPro" id="IPR050236">
    <property type="entry name" value="Ser_Thr_kinase_AGC"/>
</dbReference>
<keyword evidence="5 12" id="KW-0418">Kinase</keyword>
<dbReference type="OrthoDB" id="6503540at2759"/>
<dbReference type="Proteomes" id="UP000288716">
    <property type="component" value="Unassembled WGS sequence"/>
</dbReference>
<dbReference type="STRING" id="299467.A0A443SND7"/>
<dbReference type="EMBL" id="NCKV01001096">
    <property type="protein sequence ID" value="RWS29038.1"/>
    <property type="molecule type" value="Genomic_DNA"/>
</dbReference>
<dbReference type="GO" id="GO:0035556">
    <property type="term" value="P:intracellular signal transduction"/>
    <property type="evidence" value="ECO:0007669"/>
    <property type="project" value="TreeGrafter"/>
</dbReference>
<reference evidence="12 13" key="1">
    <citation type="journal article" date="2018" name="Gigascience">
        <title>Genomes of trombidid mites reveal novel predicted allergens and laterally-transferred genes associated with secondary metabolism.</title>
        <authorList>
            <person name="Dong X."/>
            <person name="Chaisiri K."/>
            <person name="Xia D."/>
            <person name="Armstrong S.D."/>
            <person name="Fang Y."/>
            <person name="Donnelly M.J."/>
            <person name="Kadowaki T."/>
            <person name="McGarry J.W."/>
            <person name="Darby A.C."/>
            <person name="Makepeace B.L."/>
        </authorList>
    </citation>
    <scope>NUCLEOTIDE SEQUENCE [LARGE SCALE GENOMIC DNA]</scope>
    <source>
        <strain evidence="12">UoL-UT</strain>
    </source>
</reference>
<evidence type="ECO:0000256" key="3">
    <source>
        <dbReference type="ARBA" id="ARBA00022679"/>
    </source>
</evidence>
<evidence type="ECO:0000256" key="9">
    <source>
        <dbReference type="PROSITE-ProRule" id="PRU10141"/>
    </source>
</evidence>
<evidence type="ECO:0000256" key="4">
    <source>
        <dbReference type="ARBA" id="ARBA00022741"/>
    </source>
</evidence>
<organism evidence="12 13">
    <name type="scientific">Leptotrombidium deliense</name>
    <dbReference type="NCBI Taxonomy" id="299467"/>
    <lineage>
        <taxon>Eukaryota</taxon>
        <taxon>Metazoa</taxon>
        <taxon>Ecdysozoa</taxon>
        <taxon>Arthropoda</taxon>
        <taxon>Chelicerata</taxon>
        <taxon>Arachnida</taxon>
        <taxon>Acari</taxon>
        <taxon>Acariformes</taxon>
        <taxon>Trombidiformes</taxon>
        <taxon>Prostigmata</taxon>
        <taxon>Anystina</taxon>
        <taxon>Parasitengona</taxon>
        <taxon>Trombiculoidea</taxon>
        <taxon>Trombiculidae</taxon>
        <taxon>Leptotrombidium</taxon>
    </lineage>
</organism>
<gene>
    <name evidence="12" type="ORF">B4U80_08261</name>
</gene>
<dbReference type="InterPro" id="IPR000719">
    <property type="entry name" value="Prot_kinase_dom"/>
</dbReference>
<dbReference type="PROSITE" id="PS50011">
    <property type="entry name" value="PROTEIN_KINASE_DOM"/>
    <property type="match status" value="1"/>
</dbReference>
<accession>A0A443SND7</accession>
<dbReference type="InterPro" id="IPR011009">
    <property type="entry name" value="Kinase-like_dom_sf"/>
</dbReference>
<dbReference type="PANTHER" id="PTHR24356:SF347">
    <property type="entry name" value="PROTEIN KINASE C DELTA TYPE HOMOLOG-RELATED"/>
    <property type="match status" value="1"/>
</dbReference>
<keyword evidence="2" id="KW-0723">Serine/threonine-protein kinase</keyword>
<dbReference type="EC" id="2.7.11.1" evidence="1"/>
<evidence type="ECO:0000256" key="6">
    <source>
        <dbReference type="ARBA" id="ARBA00022840"/>
    </source>
</evidence>
<evidence type="ECO:0000256" key="10">
    <source>
        <dbReference type="SAM" id="MobiDB-lite"/>
    </source>
</evidence>
<comment type="catalytic activity">
    <reaction evidence="8">
        <text>L-seryl-[protein] + ATP = O-phospho-L-seryl-[protein] + ADP + H(+)</text>
        <dbReference type="Rhea" id="RHEA:17989"/>
        <dbReference type="Rhea" id="RHEA-COMP:9863"/>
        <dbReference type="Rhea" id="RHEA-COMP:11604"/>
        <dbReference type="ChEBI" id="CHEBI:15378"/>
        <dbReference type="ChEBI" id="CHEBI:29999"/>
        <dbReference type="ChEBI" id="CHEBI:30616"/>
        <dbReference type="ChEBI" id="CHEBI:83421"/>
        <dbReference type="ChEBI" id="CHEBI:456216"/>
        <dbReference type="EC" id="2.7.11.1"/>
    </reaction>
</comment>
<dbReference type="Gene3D" id="3.30.200.20">
    <property type="entry name" value="Phosphorylase Kinase, domain 1"/>
    <property type="match status" value="1"/>
</dbReference>
<dbReference type="FunFam" id="3.30.200.20:FF:000103">
    <property type="entry name" value="Protein kinase C"/>
    <property type="match status" value="1"/>
</dbReference>
<proteinExistence type="predicted"/>
<sequence>MSHSNLFKELSIPPIRERPVLSSISASLESKHLKRNAESHVSTPAISRFRSVIKFREYNVGHSAAERKASIIWDIPAPVLKRNIEKQQAVEKCDHSSRSDANNCTETDETRVKREPKTALNKNKSKNATNSENKKANTFEAVEKSEQCVTNNVVDENVTNNETVKKTTSATNKPQQSQINVDKLKNHVTTVPRLRFKKYSMDDFDILKVLGRGSFGKVFLVQLKSSETLLALKCLKKHSVIEDDDVESAMIERRMSTLGSQNPFICKLFCTFQTDSHLNFVMEYLCGGDLMFHVQKTGKFSDELTRSHGSISIFNNNRLFHRFYASEIVCALKFLHKKFIIYRCVIENLHKTKHLQSKHLDLKLDNILLDAFGHIRLVDFGMCQCRTYREECLPSNFCGTPHYMAPELPRVINLAQTKAKIIIA</sequence>
<feature type="domain" description="Protein kinase" evidence="11">
    <location>
        <begin position="204"/>
        <end position="424"/>
    </location>
</feature>
<dbReference type="VEuPathDB" id="VectorBase:LDEU003000"/>
<feature type="compositionally biased region" description="Basic and acidic residues" evidence="10">
    <location>
        <begin position="108"/>
        <end position="117"/>
    </location>
</feature>
<comment type="caution">
    <text evidence="12">The sequence shown here is derived from an EMBL/GenBank/DDBJ whole genome shotgun (WGS) entry which is preliminary data.</text>
</comment>
<dbReference type="Gene3D" id="1.10.510.10">
    <property type="entry name" value="Transferase(Phosphotransferase) domain 1"/>
    <property type="match status" value="1"/>
</dbReference>
<evidence type="ECO:0000256" key="2">
    <source>
        <dbReference type="ARBA" id="ARBA00022527"/>
    </source>
</evidence>
<dbReference type="SUPFAM" id="SSF56112">
    <property type="entry name" value="Protein kinase-like (PK-like)"/>
    <property type="match status" value="1"/>
</dbReference>
<dbReference type="SMART" id="SM00220">
    <property type="entry name" value="S_TKc"/>
    <property type="match status" value="1"/>
</dbReference>
<feature type="binding site" evidence="9">
    <location>
        <position position="233"/>
    </location>
    <ligand>
        <name>ATP</name>
        <dbReference type="ChEBI" id="CHEBI:30616"/>
    </ligand>
</feature>
<evidence type="ECO:0000313" key="13">
    <source>
        <dbReference type="Proteomes" id="UP000288716"/>
    </source>
</evidence>
<evidence type="ECO:0000259" key="11">
    <source>
        <dbReference type="PROSITE" id="PS50011"/>
    </source>
</evidence>
<dbReference type="PANTHER" id="PTHR24356">
    <property type="entry name" value="SERINE/THREONINE-PROTEIN KINASE"/>
    <property type="match status" value="1"/>
</dbReference>
<evidence type="ECO:0000256" key="8">
    <source>
        <dbReference type="ARBA" id="ARBA00048679"/>
    </source>
</evidence>
<dbReference type="InterPro" id="IPR017441">
    <property type="entry name" value="Protein_kinase_ATP_BS"/>
</dbReference>
<keyword evidence="3" id="KW-0808">Transferase</keyword>
<dbReference type="PROSITE" id="PS00107">
    <property type="entry name" value="PROTEIN_KINASE_ATP"/>
    <property type="match status" value="1"/>
</dbReference>
<dbReference type="Pfam" id="PF00069">
    <property type="entry name" value="Pkinase"/>
    <property type="match status" value="2"/>
</dbReference>
<protein>
    <recommendedName>
        <fullName evidence="1">non-specific serine/threonine protein kinase</fullName>
        <ecNumber evidence="1">2.7.11.1</ecNumber>
    </recommendedName>
</protein>
<feature type="region of interest" description="Disordered" evidence="10">
    <location>
        <begin position="90"/>
        <end position="135"/>
    </location>
</feature>
<comment type="catalytic activity">
    <reaction evidence="7">
        <text>L-threonyl-[protein] + ATP = O-phospho-L-threonyl-[protein] + ADP + H(+)</text>
        <dbReference type="Rhea" id="RHEA:46608"/>
        <dbReference type="Rhea" id="RHEA-COMP:11060"/>
        <dbReference type="Rhea" id="RHEA-COMP:11605"/>
        <dbReference type="ChEBI" id="CHEBI:15378"/>
        <dbReference type="ChEBI" id="CHEBI:30013"/>
        <dbReference type="ChEBI" id="CHEBI:30616"/>
        <dbReference type="ChEBI" id="CHEBI:61977"/>
        <dbReference type="ChEBI" id="CHEBI:456216"/>
        <dbReference type="EC" id="2.7.11.1"/>
    </reaction>
</comment>
<dbReference type="GO" id="GO:0005524">
    <property type="term" value="F:ATP binding"/>
    <property type="evidence" value="ECO:0007669"/>
    <property type="project" value="UniProtKB-UniRule"/>
</dbReference>
<evidence type="ECO:0000256" key="1">
    <source>
        <dbReference type="ARBA" id="ARBA00012513"/>
    </source>
</evidence>
<feature type="compositionally biased region" description="Polar residues" evidence="10">
    <location>
        <begin position="120"/>
        <end position="131"/>
    </location>
</feature>
<keyword evidence="13" id="KW-1185">Reference proteome</keyword>
<dbReference type="GO" id="GO:0004674">
    <property type="term" value="F:protein serine/threonine kinase activity"/>
    <property type="evidence" value="ECO:0007669"/>
    <property type="project" value="UniProtKB-KW"/>
</dbReference>
<keyword evidence="4 9" id="KW-0547">Nucleotide-binding</keyword>
<evidence type="ECO:0000313" key="12">
    <source>
        <dbReference type="EMBL" id="RWS29038.1"/>
    </source>
</evidence>
<evidence type="ECO:0000256" key="5">
    <source>
        <dbReference type="ARBA" id="ARBA00022777"/>
    </source>
</evidence>